<feature type="transmembrane region" description="Helical" evidence="1">
    <location>
        <begin position="40"/>
        <end position="61"/>
    </location>
</feature>
<keyword evidence="1" id="KW-1133">Transmembrane helix</keyword>
<proteinExistence type="predicted"/>
<keyword evidence="1" id="KW-0472">Membrane</keyword>
<reference evidence="2 3" key="1">
    <citation type="journal article" date="2019" name="Front. Microbiol.">
        <title>Ammonia Oxidation by the Arctic Terrestrial Thaumarchaeote Candidatus Nitrosocosmicus arcticus Is Stimulated by Increasing Temperatures.</title>
        <authorList>
            <person name="Alves R.J.E."/>
            <person name="Kerou M."/>
            <person name="Zappe A."/>
            <person name="Bittner R."/>
            <person name="Abby S.S."/>
            <person name="Schmidt H.A."/>
            <person name="Pfeifer K."/>
            <person name="Schleper C."/>
        </authorList>
    </citation>
    <scope>NUCLEOTIDE SEQUENCE [LARGE SCALE GENOMIC DNA]</scope>
    <source>
        <strain evidence="2 3">Kfb</strain>
    </source>
</reference>
<evidence type="ECO:0000313" key="3">
    <source>
        <dbReference type="Proteomes" id="UP000315289"/>
    </source>
</evidence>
<evidence type="ECO:0000256" key="1">
    <source>
        <dbReference type="SAM" id="Phobius"/>
    </source>
</evidence>
<accession>A0A557SWD6</accession>
<evidence type="ECO:0000313" key="2">
    <source>
        <dbReference type="EMBL" id="TVP40916.1"/>
    </source>
</evidence>
<gene>
    <name evidence="2" type="ORF">NARC_50097</name>
</gene>
<comment type="caution">
    <text evidence="2">The sequence shown here is derived from an EMBL/GenBank/DDBJ whole genome shotgun (WGS) entry which is preliminary data.</text>
</comment>
<name>A0A557SWD6_9ARCH</name>
<sequence>MIELMYFINPIHLFIPMGSANLVSNTEGINRITIQAKQRYIVYNFQYTFCTLFIFIPYFPYYKNERS</sequence>
<protein>
    <submittedName>
        <fullName evidence="2">Uncharacterized protein</fullName>
    </submittedName>
</protein>
<keyword evidence="3" id="KW-1185">Reference proteome</keyword>
<dbReference type="EMBL" id="VOAH01000005">
    <property type="protein sequence ID" value="TVP40916.1"/>
    <property type="molecule type" value="Genomic_DNA"/>
</dbReference>
<dbReference type="AlphaFoldDB" id="A0A557SWD6"/>
<organism evidence="2 3">
    <name type="scientific">Candidatus Nitrosocosmicus arcticus</name>
    <dbReference type="NCBI Taxonomy" id="2035267"/>
    <lineage>
        <taxon>Archaea</taxon>
        <taxon>Nitrososphaerota</taxon>
        <taxon>Nitrososphaeria</taxon>
        <taxon>Nitrososphaerales</taxon>
        <taxon>Nitrososphaeraceae</taxon>
        <taxon>Candidatus Nitrosocosmicus</taxon>
    </lineage>
</organism>
<keyword evidence="1" id="KW-0812">Transmembrane</keyword>
<dbReference type="Proteomes" id="UP000315289">
    <property type="component" value="Unassembled WGS sequence"/>
</dbReference>